<dbReference type="InterPro" id="IPR003156">
    <property type="entry name" value="DHHA1_dom"/>
</dbReference>
<dbReference type="GO" id="GO:0045892">
    <property type="term" value="P:negative regulation of DNA-templated transcription"/>
    <property type="evidence" value="ECO:0007669"/>
    <property type="project" value="TreeGrafter"/>
</dbReference>
<keyword evidence="10 12" id="KW-0648">Protein biosynthesis</keyword>
<dbReference type="InterPro" id="IPR009000">
    <property type="entry name" value="Transl_B-barrel_sf"/>
</dbReference>
<dbReference type="GO" id="GO:0000049">
    <property type="term" value="F:tRNA binding"/>
    <property type="evidence" value="ECO:0007669"/>
    <property type="project" value="UniProtKB-KW"/>
</dbReference>
<dbReference type="NCBIfam" id="TIGR00344">
    <property type="entry name" value="alaS"/>
    <property type="match status" value="1"/>
</dbReference>
<dbReference type="FunFam" id="3.10.310.40:FF:000001">
    <property type="entry name" value="Alanine--tRNA ligase"/>
    <property type="match status" value="1"/>
</dbReference>
<dbReference type="RefSeq" id="WP_119887261.1">
    <property type="nucleotide sequence ID" value="NZ_CP067169.1"/>
</dbReference>
<dbReference type="EC" id="6.1.1.7" evidence="12"/>
<protein>
    <recommendedName>
        <fullName evidence="12">Alanine--tRNA ligase</fullName>
        <ecNumber evidence="12">6.1.1.7</ecNumber>
    </recommendedName>
    <alternativeName>
        <fullName evidence="12">Alanyl-tRNA synthetase</fullName>
        <shortName evidence="12">AlaRS</shortName>
    </alternativeName>
</protein>
<dbReference type="CDD" id="cd00673">
    <property type="entry name" value="AlaRS_core"/>
    <property type="match status" value="1"/>
</dbReference>
<dbReference type="PRINTS" id="PR00980">
    <property type="entry name" value="TRNASYNTHALA"/>
</dbReference>
<gene>
    <name evidence="12" type="primary">alaS</name>
    <name evidence="14" type="ORF">D3P06_14665</name>
</gene>
<dbReference type="InterPro" id="IPR018164">
    <property type="entry name" value="Ala-tRNA-synth_IIc_N"/>
</dbReference>
<dbReference type="SUPFAM" id="SSF50447">
    <property type="entry name" value="Translation proteins"/>
    <property type="match status" value="1"/>
</dbReference>
<evidence type="ECO:0000256" key="11">
    <source>
        <dbReference type="ARBA" id="ARBA00023146"/>
    </source>
</evidence>
<evidence type="ECO:0000256" key="9">
    <source>
        <dbReference type="ARBA" id="ARBA00022884"/>
    </source>
</evidence>
<evidence type="ECO:0000256" key="4">
    <source>
        <dbReference type="ARBA" id="ARBA00022598"/>
    </source>
</evidence>
<evidence type="ECO:0000256" key="10">
    <source>
        <dbReference type="ARBA" id="ARBA00022917"/>
    </source>
</evidence>
<dbReference type="FunFam" id="2.40.30.130:FF:000001">
    <property type="entry name" value="Alanine--tRNA ligase"/>
    <property type="match status" value="1"/>
</dbReference>
<feature type="domain" description="Alanyl-transfer RNA synthetases family profile" evidence="13">
    <location>
        <begin position="2"/>
        <end position="720"/>
    </location>
</feature>
<dbReference type="PROSITE" id="PS50860">
    <property type="entry name" value="AA_TRNA_LIGASE_II_ALA"/>
    <property type="match status" value="1"/>
</dbReference>
<dbReference type="GO" id="GO:0008270">
    <property type="term" value="F:zinc ion binding"/>
    <property type="evidence" value="ECO:0007669"/>
    <property type="project" value="UniProtKB-UniRule"/>
</dbReference>
<evidence type="ECO:0000256" key="5">
    <source>
        <dbReference type="ARBA" id="ARBA00022723"/>
    </source>
</evidence>
<evidence type="ECO:0000259" key="13">
    <source>
        <dbReference type="PROSITE" id="PS50860"/>
    </source>
</evidence>
<comment type="catalytic activity">
    <reaction evidence="12">
        <text>tRNA(Ala) + L-alanine + ATP = L-alanyl-tRNA(Ala) + AMP + diphosphate</text>
        <dbReference type="Rhea" id="RHEA:12540"/>
        <dbReference type="Rhea" id="RHEA-COMP:9657"/>
        <dbReference type="Rhea" id="RHEA-COMP:9923"/>
        <dbReference type="ChEBI" id="CHEBI:30616"/>
        <dbReference type="ChEBI" id="CHEBI:33019"/>
        <dbReference type="ChEBI" id="CHEBI:57972"/>
        <dbReference type="ChEBI" id="CHEBI:78442"/>
        <dbReference type="ChEBI" id="CHEBI:78497"/>
        <dbReference type="ChEBI" id="CHEBI:456215"/>
        <dbReference type="EC" id="6.1.1.7"/>
    </reaction>
</comment>
<keyword evidence="5 12" id="KW-0479">Metal-binding</keyword>
<evidence type="ECO:0000256" key="8">
    <source>
        <dbReference type="ARBA" id="ARBA00022840"/>
    </source>
</evidence>
<dbReference type="GO" id="GO:0004813">
    <property type="term" value="F:alanine-tRNA ligase activity"/>
    <property type="evidence" value="ECO:0007669"/>
    <property type="project" value="UniProtKB-UniRule"/>
</dbReference>
<reference evidence="14 15" key="1">
    <citation type="submission" date="2018-09" db="EMBL/GenBank/DDBJ databases">
        <title>Paracoccus onubensis nov. sp. a moderate halophilic bacterium isolated from Gruta de las Maravillas (Aracena, Spain).</title>
        <authorList>
            <person name="Jurado V."/>
            <person name="Gutierrez-Patricio S."/>
            <person name="Gonzalez-Pimentel J.L."/>
            <person name="Laiz L."/>
            <person name="Saiz-Jimenez C."/>
        </authorList>
    </citation>
    <scope>NUCLEOTIDE SEQUENCE [LARGE SCALE GENOMIC DNA]</scope>
    <source>
        <strain evidence="14 15">DSM 19484</strain>
    </source>
</reference>
<keyword evidence="9 12" id="KW-0694">RNA-binding</keyword>
<dbReference type="Pfam" id="PF07973">
    <property type="entry name" value="tRNA_SAD"/>
    <property type="match status" value="1"/>
</dbReference>
<proteinExistence type="inferred from homology"/>
<comment type="subcellular location">
    <subcellularLocation>
        <location evidence="1 12">Cytoplasm</location>
    </subcellularLocation>
</comment>
<dbReference type="Gene3D" id="3.30.54.20">
    <property type="match status" value="1"/>
</dbReference>
<dbReference type="InterPro" id="IPR018163">
    <property type="entry name" value="Thr/Ala-tRNA-synth_IIc_edit"/>
</dbReference>
<evidence type="ECO:0000313" key="15">
    <source>
        <dbReference type="Proteomes" id="UP000285530"/>
    </source>
</evidence>
<feature type="binding site" evidence="12">
    <location>
        <position position="681"/>
    </location>
    <ligand>
        <name>Zn(2+)</name>
        <dbReference type="ChEBI" id="CHEBI:29105"/>
    </ligand>
</feature>
<dbReference type="Proteomes" id="UP000285530">
    <property type="component" value="Unassembled WGS sequence"/>
</dbReference>
<comment type="domain">
    <text evidence="12">Consists of three domains; the N-terminal catalytic domain, the editing domain and the C-terminal C-Ala domain. The editing domain removes incorrectly charged amino acids, while the C-Ala domain, along with tRNA(Ala), serves as a bridge to cooperatively bring together the editing and aminoacylation centers thus stimulating deacylation of misacylated tRNAs.</text>
</comment>
<keyword evidence="4 12" id="KW-0436">Ligase</keyword>
<feature type="binding site" evidence="12">
    <location>
        <position position="563"/>
    </location>
    <ligand>
        <name>Zn(2+)</name>
        <dbReference type="ChEBI" id="CHEBI:29105"/>
    </ligand>
</feature>
<dbReference type="PANTHER" id="PTHR11777">
    <property type="entry name" value="ALANYL-TRNA SYNTHETASE"/>
    <property type="match status" value="1"/>
</dbReference>
<evidence type="ECO:0000256" key="2">
    <source>
        <dbReference type="ARBA" id="ARBA00008226"/>
    </source>
</evidence>
<evidence type="ECO:0000313" key="14">
    <source>
        <dbReference type="EMBL" id="RJK99354.1"/>
    </source>
</evidence>
<keyword evidence="11 12" id="KW-0030">Aminoacyl-tRNA synthetase</keyword>
<dbReference type="Gene3D" id="3.30.980.10">
    <property type="entry name" value="Threonyl-trna Synthetase, Chain A, domain 2"/>
    <property type="match status" value="1"/>
</dbReference>
<comment type="caution">
    <text evidence="14">The sequence shown here is derived from an EMBL/GenBank/DDBJ whole genome shotgun (WGS) entry which is preliminary data.</text>
</comment>
<dbReference type="FunFam" id="3.30.980.10:FF:000004">
    <property type="entry name" value="Alanine--tRNA ligase, cytoplasmic"/>
    <property type="match status" value="1"/>
</dbReference>
<dbReference type="FunFam" id="3.30.54.20:FF:000001">
    <property type="entry name" value="Alanine--tRNA ligase"/>
    <property type="match status" value="1"/>
</dbReference>
<dbReference type="SUPFAM" id="SSF55186">
    <property type="entry name" value="ThrRS/AlaRS common domain"/>
    <property type="match status" value="1"/>
</dbReference>
<organism evidence="14 15">
    <name type="scientific">Paracoccus aestuarii</name>
    <dbReference type="NCBI Taxonomy" id="453842"/>
    <lineage>
        <taxon>Bacteria</taxon>
        <taxon>Pseudomonadati</taxon>
        <taxon>Pseudomonadota</taxon>
        <taxon>Alphaproteobacteria</taxon>
        <taxon>Rhodobacterales</taxon>
        <taxon>Paracoccaceae</taxon>
        <taxon>Paracoccus</taxon>
    </lineage>
</organism>
<dbReference type="SUPFAM" id="SSF101353">
    <property type="entry name" value="Putative anticodon-binding domain of alanyl-tRNA synthetase (AlaRS)"/>
    <property type="match status" value="1"/>
</dbReference>
<dbReference type="FunFam" id="3.30.930.10:FF:000004">
    <property type="entry name" value="Alanine--tRNA ligase"/>
    <property type="match status" value="1"/>
</dbReference>
<evidence type="ECO:0000256" key="3">
    <source>
        <dbReference type="ARBA" id="ARBA00022555"/>
    </source>
</evidence>
<evidence type="ECO:0000256" key="7">
    <source>
        <dbReference type="ARBA" id="ARBA00022833"/>
    </source>
</evidence>
<dbReference type="InterPro" id="IPR050058">
    <property type="entry name" value="Ala-tRNA_ligase"/>
</dbReference>
<dbReference type="GO" id="GO:0005524">
    <property type="term" value="F:ATP binding"/>
    <property type="evidence" value="ECO:0007669"/>
    <property type="project" value="UniProtKB-UniRule"/>
</dbReference>
<evidence type="ECO:0000256" key="6">
    <source>
        <dbReference type="ARBA" id="ARBA00022741"/>
    </source>
</evidence>
<dbReference type="HAMAP" id="MF_00036_B">
    <property type="entry name" value="Ala_tRNA_synth_B"/>
    <property type="match status" value="1"/>
</dbReference>
<feature type="binding site" evidence="12">
    <location>
        <position position="567"/>
    </location>
    <ligand>
        <name>Zn(2+)</name>
        <dbReference type="ChEBI" id="CHEBI:29105"/>
    </ligand>
</feature>
<keyword evidence="3 12" id="KW-0820">tRNA-binding</keyword>
<comment type="similarity">
    <text evidence="2 12">Belongs to the class-II aminoacyl-tRNA synthetase family.</text>
</comment>
<comment type="cofactor">
    <cofactor evidence="12">
        <name>Zn(2+)</name>
        <dbReference type="ChEBI" id="CHEBI:29105"/>
    </cofactor>
    <text evidence="12">Binds 1 zinc ion per subunit.</text>
</comment>
<comment type="function">
    <text evidence="12">Catalyzes the attachment of alanine to tRNA(Ala) in a two-step reaction: alanine is first activated by ATP to form Ala-AMP and then transferred to the acceptor end of tRNA(Ala). Also edits incorrectly charged Ser-tRNA(Ala) and Gly-tRNA(Ala) via its editing domain.</text>
</comment>
<feature type="binding site" evidence="12">
    <location>
        <position position="677"/>
    </location>
    <ligand>
        <name>Zn(2+)</name>
        <dbReference type="ChEBI" id="CHEBI:29105"/>
    </ligand>
</feature>
<dbReference type="GO" id="GO:0002161">
    <property type="term" value="F:aminoacyl-tRNA deacylase activity"/>
    <property type="evidence" value="ECO:0007669"/>
    <property type="project" value="TreeGrafter"/>
</dbReference>
<keyword evidence="15" id="KW-1185">Reference proteome</keyword>
<dbReference type="Pfam" id="PF01411">
    <property type="entry name" value="tRNA-synt_2c"/>
    <property type="match status" value="1"/>
</dbReference>
<dbReference type="GO" id="GO:0005829">
    <property type="term" value="C:cytosol"/>
    <property type="evidence" value="ECO:0007669"/>
    <property type="project" value="TreeGrafter"/>
</dbReference>
<dbReference type="Gene3D" id="6.10.250.550">
    <property type="match status" value="1"/>
</dbReference>
<evidence type="ECO:0000256" key="1">
    <source>
        <dbReference type="ARBA" id="ARBA00004496"/>
    </source>
</evidence>
<keyword evidence="8 12" id="KW-0067">ATP-binding</keyword>
<keyword evidence="6 12" id="KW-0547">Nucleotide-binding</keyword>
<keyword evidence="7 12" id="KW-0862">Zinc</keyword>
<dbReference type="Gene3D" id="3.30.930.10">
    <property type="entry name" value="Bira Bifunctional Protein, Domain 2"/>
    <property type="match status" value="1"/>
</dbReference>
<dbReference type="InterPro" id="IPR045864">
    <property type="entry name" value="aa-tRNA-synth_II/BPL/LPL"/>
</dbReference>
<dbReference type="EMBL" id="QZEV01000095">
    <property type="protein sequence ID" value="RJK99354.1"/>
    <property type="molecule type" value="Genomic_DNA"/>
</dbReference>
<keyword evidence="12" id="KW-0963">Cytoplasm</keyword>
<accession>A0A418ZSJ3</accession>
<sequence>MPSLNDIRSTFLGYFEKNGHRVVESSPLVPRNDPTLMFANSGMVQFKNLFTGVETRDYNRATTAQKCVRAGGKHNDLDNVGYTARHHTFFEMLGNFSFGDYFKDQAIAHAWELLTKEFGIPKDRLLVTVYHTDDEAAELWKKVAGLGDDRIIRIPTADNFWQMGPTGPCGPCTEIFFDHGDKIWGGPPGSADEDGDRFIEIWNLVFMQNEQFEDGSMRALDMQSIDTGMGLERIGALLQGKHDNYDTDLMRSLIEASANVTSADPDGPGKVHHRVIADHLRSTSFLIADGVMPSNEGRGYVLRRIMRRAMRHAHMLGAQDPVMHKLVPALVRQMGAAYPELTRAQAMIEETLRSEETRFRQTLDRGLRLLDDELAKLPEGADLPGEAAFKLYDTFGFPLDLTQDALREKGRAVQIEGFDAAMAEQKRMARAAWSGSGEAADATIWFELAEKHGVTEFLGYDTEEAEGQITALVIDGADVAEAHVGASVAIVVNQSPFYAESGGQVGDQGMIRTETGAARVTDTKKVAGVFIHQAQVTMGTISRGQGAQLVVDHDRRGAIRANHSATHLLHEALRGALGDHVAQRGSLNAPDRLRFDFSHNSAVSAEEMARIEAEVNAYIRQNSPVETRIMTPDDARALGAQALFGEKYGDEVRVVSMGAQPGSGKGAEGAAYSLELCGGTHVARTGDIGAFVLLGDAASSAGVRRIEALTGQAALDHLRGADSRLGEIAGILKAQSAEVVNRVRALADERKALANEVAQLKRQLAMGGGDEAEEIAGVKFIARKVEGVGGKELGALVDEMKAGLGSGAVLVLAEDGGKATVAAGVTPDLTGRISAVALVQSAVAALGGKGGGGRPDRAQGGAPSLAAAETAFQDARKIIEDSK</sequence>
<dbReference type="InterPro" id="IPR018162">
    <property type="entry name" value="Ala-tRNA-ligase_IIc_anticod-bd"/>
</dbReference>
<name>A0A418ZSJ3_9RHOB</name>
<dbReference type="InterPro" id="IPR012947">
    <property type="entry name" value="tRNA_SAD"/>
</dbReference>
<dbReference type="SMART" id="SM00863">
    <property type="entry name" value="tRNA_SAD"/>
    <property type="match status" value="1"/>
</dbReference>
<dbReference type="PANTHER" id="PTHR11777:SF9">
    <property type="entry name" value="ALANINE--TRNA LIGASE, CYTOPLASMIC"/>
    <property type="match status" value="1"/>
</dbReference>
<evidence type="ECO:0000256" key="12">
    <source>
        <dbReference type="HAMAP-Rule" id="MF_00036"/>
    </source>
</evidence>
<dbReference type="OrthoDB" id="9803884at2"/>
<dbReference type="Gene3D" id="2.40.30.130">
    <property type="match status" value="1"/>
</dbReference>
<dbReference type="InterPro" id="IPR002318">
    <property type="entry name" value="Ala-tRNA-lgiase_IIc"/>
</dbReference>
<dbReference type="SUPFAM" id="SSF55681">
    <property type="entry name" value="Class II aaRS and biotin synthetases"/>
    <property type="match status" value="1"/>
</dbReference>
<dbReference type="InterPro" id="IPR023033">
    <property type="entry name" value="Ala_tRNA_ligase_euk/bac"/>
</dbReference>
<dbReference type="AlphaFoldDB" id="A0A418ZSJ3"/>
<dbReference type="Pfam" id="PF02272">
    <property type="entry name" value="DHHA1"/>
    <property type="match status" value="1"/>
</dbReference>
<dbReference type="GO" id="GO:0006419">
    <property type="term" value="P:alanyl-tRNA aminoacylation"/>
    <property type="evidence" value="ECO:0007669"/>
    <property type="project" value="UniProtKB-UniRule"/>
</dbReference>
<dbReference type="Gene3D" id="3.10.310.40">
    <property type="match status" value="1"/>
</dbReference>
<dbReference type="InterPro" id="IPR018165">
    <property type="entry name" value="Ala-tRNA-synth_IIc_core"/>
</dbReference>